<comment type="caution">
    <text evidence="1">The sequence shown here is derived from an EMBL/GenBank/DDBJ whole genome shotgun (WGS) entry which is preliminary data.</text>
</comment>
<dbReference type="AlphaFoldDB" id="A0A1Q9D3N7"/>
<name>A0A1Q9D3N7_SYMMI</name>
<evidence type="ECO:0000313" key="2">
    <source>
        <dbReference type="Proteomes" id="UP000186817"/>
    </source>
</evidence>
<dbReference type="InterPro" id="IPR052055">
    <property type="entry name" value="Hepadnavirus_pol/RT"/>
</dbReference>
<dbReference type="OrthoDB" id="435386at2759"/>
<organism evidence="1 2">
    <name type="scientific">Symbiodinium microadriaticum</name>
    <name type="common">Dinoflagellate</name>
    <name type="synonym">Zooxanthella microadriatica</name>
    <dbReference type="NCBI Taxonomy" id="2951"/>
    <lineage>
        <taxon>Eukaryota</taxon>
        <taxon>Sar</taxon>
        <taxon>Alveolata</taxon>
        <taxon>Dinophyceae</taxon>
        <taxon>Suessiales</taxon>
        <taxon>Symbiodiniaceae</taxon>
        <taxon>Symbiodinium</taxon>
    </lineage>
</organism>
<dbReference type="Proteomes" id="UP000186817">
    <property type="component" value="Unassembled WGS sequence"/>
</dbReference>
<dbReference type="InterPro" id="IPR043502">
    <property type="entry name" value="DNA/RNA_pol_sf"/>
</dbReference>
<sequence>MNHAEGLQRCIRNFVLSELDDVKTMSFKLAAGRIESSPFKPESMQRLREELASLTPDPQLSLTVPERQPFYLHLLAQSLRELGDPDWAILTQGEECFAQGVPLGDVSPLGRVPQVFRARVKERRLDESEYNPDMVNYSSAELSGDQLEEHFRKEESLGRMYPSTETAIAEEFGAGKLLVSAMGALQKPNGDVRPLHDGTHGVRLNNSIKVLDRLEVPGPDEILECVAVSQEAHEAVFGISADISSAHRLVLIRKSDWPKLGCRARSQDRVIWLNTVGTFGISSAAYWWCRLFGCVGRWVVRLMMSMWAMQMIYVDDLHLVAAGPQKYPVLWMMIAAYEAIGTPFAYHKFKGGLRIDFIGCHLSYDSWSAGLSEKRCRWVVDWIDRAEANGWMVLGRHFIELTGRLTFVGQVLRWMKPFLSPLHSWAAVLARGTVARMPLLVHVALVYIRSQLCKGRRLLQPALAQAAKPRQAFRTDAKCADGYVVLGGWALPETGGTENAPWFSLKIFPKDAPWLFKEDGSSQWASTSAEFLGTMAALKAFGWLEAGEQGRDWTTLIYAGTDNRSNPQALKKGGSVSWPLMGLMMQMADILIDIGGKLRLHWRPREENQEADNLTNEVFDGFEVGLKACWFAGASIIDAIRIIEQSFQLRVWYARVPTHSNPADAPSRLDVTGLENFLVGDISWEVSSTAL</sequence>
<dbReference type="SUPFAM" id="SSF56672">
    <property type="entry name" value="DNA/RNA polymerases"/>
    <property type="match status" value="1"/>
</dbReference>
<dbReference type="OMA" id="KACWFAG"/>
<protein>
    <submittedName>
        <fullName evidence="1">Uncharacterized protein</fullName>
    </submittedName>
</protein>
<gene>
    <name evidence="1" type="ORF">AK812_SmicGene28685</name>
</gene>
<keyword evidence="2" id="KW-1185">Reference proteome</keyword>
<proteinExistence type="predicted"/>
<accession>A0A1Q9D3N7</accession>
<evidence type="ECO:0000313" key="1">
    <source>
        <dbReference type="EMBL" id="OLP89803.1"/>
    </source>
</evidence>
<dbReference type="PANTHER" id="PTHR33050:SF7">
    <property type="entry name" value="RIBONUCLEASE H"/>
    <property type="match status" value="1"/>
</dbReference>
<dbReference type="PANTHER" id="PTHR33050">
    <property type="entry name" value="REVERSE TRANSCRIPTASE DOMAIN-CONTAINING PROTEIN"/>
    <property type="match status" value="1"/>
</dbReference>
<dbReference type="EMBL" id="LSRX01000742">
    <property type="protein sequence ID" value="OLP89803.1"/>
    <property type="molecule type" value="Genomic_DNA"/>
</dbReference>
<reference evidence="1 2" key="1">
    <citation type="submission" date="2016-02" db="EMBL/GenBank/DDBJ databases">
        <title>Genome analysis of coral dinoflagellate symbionts highlights evolutionary adaptations to a symbiotic lifestyle.</title>
        <authorList>
            <person name="Aranda M."/>
            <person name="Li Y."/>
            <person name="Liew Y.J."/>
            <person name="Baumgarten S."/>
            <person name="Simakov O."/>
            <person name="Wilson M."/>
            <person name="Piel J."/>
            <person name="Ashoor H."/>
            <person name="Bougouffa S."/>
            <person name="Bajic V.B."/>
            <person name="Ryu T."/>
            <person name="Ravasi T."/>
            <person name="Bayer T."/>
            <person name="Micklem G."/>
            <person name="Kim H."/>
            <person name="Bhak J."/>
            <person name="Lajeunesse T.C."/>
            <person name="Voolstra C.R."/>
        </authorList>
    </citation>
    <scope>NUCLEOTIDE SEQUENCE [LARGE SCALE GENOMIC DNA]</scope>
    <source>
        <strain evidence="1 2">CCMP2467</strain>
    </source>
</reference>